<evidence type="ECO:0000256" key="2">
    <source>
        <dbReference type="ARBA" id="ARBA00022475"/>
    </source>
</evidence>
<reference evidence="13" key="2">
    <citation type="submission" date="2025-08" db="UniProtKB">
        <authorList>
            <consortium name="Ensembl"/>
        </authorList>
    </citation>
    <scope>IDENTIFICATION</scope>
    <source>
        <strain evidence="13">broiler</strain>
    </source>
</reference>
<evidence type="ECO:0000256" key="1">
    <source>
        <dbReference type="ARBA" id="ARBA00004251"/>
    </source>
</evidence>
<dbReference type="GO" id="GO:0009897">
    <property type="term" value="C:external side of plasma membrane"/>
    <property type="evidence" value="ECO:0000318"/>
    <property type="project" value="GO_Central"/>
</dbReference>
<protein>
    <submittedName>
        <fullName evidence="13">HHLA2 member of B7 family</fullName>
    </submittedName>
</protein>
<evidence type="ECO:0000259" key="12">
    <source>
        <dbReference type="PROSITE" id="PS50835"/>
    </source>
</evidence>
<name>A0A8V0XQE4_CHICK</name>
<evidence type="ECO:0000256" key="4">
    <source>
        <dbReference type="ARBA" id="ARBA00022729"/>
    </source>
</evidence>
<dbReference type="Ensembl" id="ENSGALT00010011287.1">
    <property type="protein sequence ID" value="ENSGALP00010006358.1"/>
    <property type="gene ID" value="ENSGALG00010004835.1"/>
</dbReference>
<dbReference type="GO" id="GO:0050852">
    <property type="term" value="P:T cell receptor signaling pathway"/>
    <property type="evidence" value="ECO:0000318"/>
    <property type="project" value="GO_Central"/>
</dbReference>
<dbReference type="InterPro" id="IPR007110">
    <property type="entry name" value="Ig-like_dom"/>
</dbReference>
<dbReference type="SMART" id="SM00409">
    <property type="entry name" value="IG"/>
    <property type="match status" value="2"/>
</dbReference>
<evidence type="ECO:0000256" key="10">
    <source>
        <dbReference type="ARBA" id="ARBA00023319"/>
    </source>
</evidence>
<dbReference type="GO" id="GO:0005102">
    <property type="term" value="F:signaling receptor binding"/>
    <property type="evidence" value="ECO:0000318"/>
    <property type="project" value="GO_Central"/>
</dbReference>
<evidence type="ECO:0000256" key="5">
    <source>
        <dbReference type="ARBA" id="ARBA00022989"/>
    </source>
</evidence>
<gene>
    <name evidence="13" type="primary">HHLA2</name>
</gene>
<keyword evidence="7" id="KW-1015">Disulfide bond</keyword>
<keyword evidence="3 11" id="KW-0812">Transmembrane</keyword>
<keyword evidence="14" id="KW-1185">Reference proteome</keyword>
<dbReference type="OrthoDB" id="9983389at2759"/>
<evidence type="ECO:0000256" key="8">
    <source>
        <dbReference type="ARBA" id="ARBA00023170"/>
    </source>
</evidence>
<organism evidence="13 14">
    <name type="scientific">Gallus gallus</name>
    <name type="common">Chicken</name>
    <dbReference type="NCBI Taxonomy" id="9031"/>
    <lineage>
        <taxon>Eukaryota</taxon>
        <taxon>Metazoa</taxon>
        <taxon>Chordata</taxon>
        <taxon>Craniata</taxon>
        <taxon>Vertebrata</taxon>
        <taxon>Euteleostomi</taxon>
        <taxon>Archelosauria</taxon>
        <taxon>Archosauria</taxon>
        <taxon>Dinosauria</taxon>
        <taxon>Saurischia</taxon>
        <taxon>Theropoda</taxon>
        <taxon>Coelurosauria</taxon>
        <taxon>Aves</taxon>
        <taxon>Neognathae</taxon>
        <taxon>Galloanserae</taxon>
        <taxon>Galliformes</taxon>
        <taxon>Phasianidae</taxon>
        <taxon>Phasianinae</taxon>
        <taxon>Gallus</taxon>
    </lineage>
</organism>
<evidence type="ECO:0000256" key="11">
    <source>
        <dbReference type="SAM" id="Phobius"/>
    </source>
</evidence>
<accession>A0A8V0XQE4</accession>
<dbReference type="Pfam" id="PF07686">
    <property type="entry name" value="V-set"/>
    <property type="match status" value="2"/>
</dbReference>
<keyword evidence="5 11" id="KW-1133">Transmembrane helix</keyword>
<evidence type="ECO:0000256" key="6">
    <source>
        <dbReference type="ARBA" id="ARBA00023136"/>
    </source>
</evidence>
<dbReference type="GO" id="GO:0031295">
    <property type="term" value="P:T cell costimulation"/>
    <property type="evidence" value="ECO:0007669"/>
    <property type="project" value="Ensembl"/>
</dbReference>
<evidence type="ECO:0000256" key="7">
    <source>
        <dbReference type="ARBA" id="ARBA00023157"/>
    </source>
</evidence>
<keyword evidence="6 11" id="KW-0472">Membrane</keyword>
<dbReference type="Proteomes" id="UP000000539">
    <property type="component" value="Chromosome 1"/>
</dbReference>
<dbReference type="GO" id="GO:0001819">
    <property type="term" value="P:positive regulation of cytokine production"/>
    <property type="evidence" value="ECO:0007669"/>
    <property type="project" value="Ensembl"/>
</dbReference>
<proteinExistence type="predicted"/>
<feature type="domain" description="Ig-like" evidence="12">
    <location>
        <begin position="7"/>
        <end position="121"/>
    </location>
</feature>
<keyword evidence="2" id="KW-1003">Cell membrane</keyword>
<evidence type="ECO:0000313" key="13">
    <source>
        <dbReference type="Ensembl" id="ENSGALP00010006358.1"/>
    </source>
</evidence>
<dbReference type="GO" id="GO:0001817">
    <property type="term" value="P:regulation of cytokine production"/>
    <property type="evidence" value="ECO:0000318"/>
    <property type="project" value="GO_Central"/>
</dbReference>
<dbReference type="PROSITE" id="PS50835">
    <property type="entry name" value="IG_LIKE"/>
    <property type="match status" value="2"/>
</dbReference>
<dbReference type="GO" id="GO:0042104">
    <property type="term" value="P:positive regulation of activated T cell proliferation"/>
    <property type="evidence" value="ECO:0007669"/>
    <property type="project" value="Ensembl"/>
</dbReference>
<reference evidence="13" key="3">
    <citation type="submission" date="2025-09" db="UniProtKB">
        <authorList>
            <consortium name="Ensembl"/>
        </authorList>
    </citation>
    <scope>IDENTIFICATION</scope>
    <source>
        <strain evidence="13">broiler</strain>
    </source>
</reference>
<dbReference type="InterPro" id="IPR036179">
    <property type="entry name" value="Ig-like_dom_sf"/>
</dbReference>
<dbReference type="PANTHER" id="PTHR25466">
    <property type="entry name" value="T-LYMPHOCYTE ACTIVATION ANTIGEN"/>
    <property type="match status" value="1"/>
</dbReference>
<dbReference type="FunCoup" id="A0A8V0XQE4">
    <property type="interactions" value="2"/>
</dbReference>
<dbReference type="InterPro" id="IPR051713">
    <property type="entry name" value="T-cell_Activation_Regulation"/>
</dbReference>
<comment type="subcellular location">
    <subcellularLocation>
        <location evidence="1">Cell membrane</location>
        <topology evidence="1">Single-pass type I membrane protein</topology>
    </subcellularLocation>
</comment>
<dbReference type="InterPro" id="IPR013106">
    <property type="entry name" value="Ig_V-set"/>
</dbReference>
<dbReference type="InterPro" id="IPR013783">
    <property type="entry name" value="Ig-like_fold"/>
</dbReference>
<feature type="transmembrane region" description="Helical" evidence="11">
    <location>
        <begin position="320"/>
        <end position="340"/>
    </location>
</feature>
<dbReference type="InterPro" id="IPR003599">
    <property type="entry name" value="Ig_sub"/>
</dbReference>
<dbReference type="AlphaFoldDB" id="A0A8V0XQE4"/>
<dbReference type="PANTHER" id="PTHR25466:SF14">
    <property type="entry name" value="BUTYROPHILIN SUBFAMILY 2 MEMBER A2-LIKE-RELATED"/>
    <property type="match status" value="1"/>
</dbReference>
<keyword evidence="8" id="KW-0675">Receptor</keyword>
<dbReference type="Gene3D" id="2.60.40.10">
    <property type="entry name" value="Immunoglobulins"/>
    <property type="match status" value="2"/>
</dbReference>
<evidence type="ECO:0000256" key="9">
    <source>
        <dbReference type="ARBA" id="ARBA00023180"/>
    </source>
</evidence>
<evidence type="ECO:0000256" key="3">
    <source>
        <dbReference type="ARBA" id="ARBA00022692"/>
    </source>
</evidence>
<dbReference type="SMART" id="SM00406">
    <property type="entry name" value="IGv"/>
    <property type="match status" value="2"/>
</dbReference>
<dbReference type="InterPro" id="IPR003598">
    <property type="entry name" value="Ig_sub2"/>
</dbReference>
<keyword evidence="10" id="KW-0393">Immunoglobulin domain</keyword>
<sequence length="389" mass="43863">MKGQKIPSLFHLLSICATFWGSREEETITGLFSKDVILPCPFSPGNDEVIHWNKENKNVHSYYKQKDQLKDQHPDYRNRTHLFLQNIALGNASLKLSNVTLSDEGLYQCYVGTEKAKTEVDVMLQVQVVSIYALEYQKTDTARMLKCYAFHTYLIPNVTWVRGNTYIQETGREEIRNGVLSSVRSDQNIINTSDTYCCHINFSNENWTAKWSMQDQLSKAEGSSTAISCEHSNIALHAEDLTVVWRLNKNAAISVLASFNGTFQIYQPRVQINQQNFSLSISDLNVDDSGDYVCNISTPHYTRLTVTTLQVEHAGNTKTVVTVIVIVIISILIIVVYCLCKKGKDGLQTQAIILHATLFGPLSQHKPNVTEEGCPSRLISCSSNENKKR</sequence>
<reference evidence="13" key="1">
    <citation type="submission" date="2020-11" db="EMBL/GenBank/DDBJ databases">
        <title>Gallus gallus (Chicken) genome, bGalGal1, GRCg7b, maternal haplotype autosomes + Z &amp; W.</title>
        <authorList>
            <person name="Warren W."/>
            <person name="Formenti G."/>
            <person name="Fedrigo O."/>
            <person name="Haase B."/>
            <person name="Mountcastle J."/>
            <person name="Balacco J."/>
            <person name="Tracey A."/>
            <person name="Schneider V."/>
            <person name="Okimoto R."/>
            <person name="Cheng H."/>
            <person name="Hawken R."/>
            <person name="Howe K."/>
            <person name="Jarvis E.D."/>
        </authorList>
    </citation>
    <scope>NUCLEOTIDE SEQUENCE [LARGE SCALE GENOMIC DNA]</scope>
    <source>
        <strain evidence="13">Broiler</strain>
    </source>
</reference>
<dbReference type="SUPFAM" id="SSF48726">
    <property type="entry name" value="Immunoglobulin"/>
    <property type="match status" value="2"/>
</dbReference>
<keyword evidence="9" id="KW-0325">Glycoprotein</keyword>
<dbReference type="FunFam" id="2.60.40.10:FF:000142">
    <property type="entry name" value="V-set domain-containing T-cell activation inhibitor 1"/>
    <property type="match status" value="1"/>
</dbReference>
<dbReference type="SMART" id="SM00408">
    <property type="entry name" value="IGc2"/>
    <property type="match status" value="2"/>
</dbReference>
<feature type="domain" description="Ig-like" evidence="12">
    <location>
        <begin position="221"/>
        <end position="307"/>
    </location>
</feature>
<dbReference type="FunFam" id="2.60.40.10:FF:001310">
    <property type="entry name" value="HERV-H LTR-associating 2"/>
    <property type="match status" value="1"/>
</dbReference>
<dbReference type="GeneTree" id="ENSGT00940000162944"/>
<evidence type="ECO:0000313" key="14">
    <source>
        <dbReference type="Proteomes" id="UP000000539"/>
    </source>
</evidence>
<keyword evidence="4" id="KW-0732">Signal</keyword>